<comment type="caution">
    <text evidence="6">Lacks conserved residue(s) required for the propagation of feature annotation.</text>
</comment>
<feature type="disulfide bond" evidence="6">
    <location>
        <begin position="210"/>
        <end position="228"/>
    </location>
</feature>
<dbReference type="PANTHER" id="PTHR46861">
    <property type="entry name" value="TUMOR NECROSIS FACTOR RECEPTOR SUPERFAMILY MEMBER 1A"/>
    <property type="match status" value="1"/>
</dbReference>
<feature type="transmembrane region" description="Helical" evidence="7">
    <location>
        <begin position="271"/>
        <end position="295"/>
    </location>
</feature>
<keyword evidence="4 6" id="KW-1015">Disulfide bond</keyword>
<dbReference type="SMART" id="SM00208">
    <property type="entry name" value="TNFR"/>
    <property type="match status" value="4"/>
</dbReference>
<evidence type="ECO:0000259" key="8">
    <source>
        <dbReference type="PROSITE" id="PS50017"/>
    </source>
</evidence>
<dbReference type="Pfam" id="PF00020">
    <property type="entry name" value="TNFR_c6"/>
    <property type="match status" value="2"/>
</dbReference>
<evidence type="ECO:0000256" key="4">
    <source>
        <dbReference type="ARBA" id="ARBA00023157"/>
    </source>
</evidence>
<evidence type="ECO:0000256" key="7">
    <source>
        <dbReference type="SAM" id="Phobius"/>
    </source>
</evidence>
<keyword evidence="1" id="KW-0053">Apoptosis</keyword>
<dbReference type="CDD" id="cd15834">
    <property type="entry name" value="TNFRSF1A_teleost"/>
    <property type="match status" value="1"/>
</dbReference>
<gene>
    <name evidence="10" type="ORF">CCH79_00010920</name>
</gene>
<comment type="caution">
    <text evidence="10">The sequence shown here is derived from an EMBL/GenBank/DDBJ whole genome shotgun (WGS) entry which is preliminary data.</text>
</comment>
<feature type="non-terminal residue" evidence="10">
    <location>
        <position position="1"/>
    </location>
</feature>
<dbReference type="PANTHER" id="PTHR46861:SF1">
    <property type="entry name" value="TUMOR NECROSIS FACTOR RECEPTOR SUPERFAMILY MEMBER 1A"/>
    <property type="match status" value="1"/>
</dbReference>
<feature type="disulfide bond" evidence="6">
    <location>
        <begin position="207"/>
        <end position="220"/>
    </location>
</feature>
<evidence type="ECO:0000256" key="5">
    <source>
        <dbReference type="ARBA" id="ARBA00023180"/>
    </source>
</evidence>
<dbReference type="InterPro" id="IPR011029">
    <property type="entry name" value="DEATH-like_dom_sf"/>
</dbReference>
<sequence>KRESAEENTTEMNPSGSMHQFSVLPEEAALMLLPFKLLQHLVTHYTDQSLTRRNSGNVLNALLPVHVVSNGLNLIHRNMEGIENQGRRTFTFLLLMLMSSGVLTIEKLCEPWYYETDGICCNKCHAGFKLVEKCTSNKISLCTPCSDGEFSDQINFSPTCRRCRRCKDPKNEYEVSPCQKDRNTKCQCKPGYYKHNIDSETYDCVECKKCGPNEIEKQPCTPETDTVCVCKENYFREKGKCEPCTGCTLNCAQHCTTPAQTKVPTHHHPQFMNMTIGFTVLVVLLVLGILITFIATKRSFNKKMMSLSSKSSVPQTEQSKDFLVSINEPSVETSLKDSAETSFGEQELSKLPDCVPMIPDFIYSVLDLVPLQQMKQLVRSLGVTDTEIEQAEMDNRYCREAHYQMLRVWAQRAPRTVGGGKGETVHRQVLEELLSKLRQLHLSQAAEELET</sequence>
<dbReference type="InterPro" id="IPR033994">
    <property type="entry name" value="TNFRSF1A_death"/>
</dbReference>
<dbReference type="GO" id="GO:0043235">
    <property type="term" value="C:receptor complex"/>
    <property type="evidence" value="ECO:0007669"/>
    <property type="project" value="TreeGrafter"/>
</dbReference>
<dbReference type="Pfam" id="PF00531">
    <property type="entry name" value="Death"/>
    <property type="match status" value="1"/>
</dbReference>
<dbReference type="PROSITE" id="PS50017">
    <property type="entry name" value="DEATH_DOMAIN"/>
    <property type="match status" value="1"/>
</dbReference>
<dbReference type="InterPro" id="IPR000488">
    <property type="entry name" value="Death_dom"/>
</dbReference>
<proteinExistence type="predicted"/>
<keyword evidence="11" id="KW-1185">Reference proteome</keyword>
<evidence type="ECO:0000256" key="2">
    <source>
        <dbReference type="ARBA" id="ARBA00022729"/>
    </source>
</evidence>
<dbReference type="GO" id="GO:0045121">
    <property type="term" value="C:membrane raft"/>
    <property type="evidence" value="ECO:0007669"/>
    <property type="project" value="TreeGrafter"/>
</dbReference>
<keyword evidence="5" id="KW-0325">Glycoprotein</keyword>
<dbReference type="STRING" id="33528.ENSGAFP00000021149"/>
<keyword evidence="7" id="KW-1133">Transmembrane helix</keyword>
<evidence type="ECO:0000259" key="9">
    <source>
        <dbReference type="PROSITE" id="PS50050"/>
    </source>
</evidence>
<evidence type="ECO:0000256" key="6">
    <source>
        <dbReference type="PROSITE-ProRule" id="PRU00206"/>
    </source>
</evidence>
<dbReference type="Gene3D" id="2.10.50.10">
    <property type="entry name" value="Tumor Necrosis Factor Receptor, subunit A, domain 2"/>
    <property type="match status" value="3"/>
</dbReference>
<dbReference type="GO" id="GO:0006954">
    <property type="term" value="P:inflammatory response"/>
    <property type="evidence" value="ECO:0007669"/>
    <property type="project" value="TreeGrafter"/>
</dbReference>
<dbReference type="Proteomes" id="UP000250572">
    <property type="component" value="Unassembled WGS sequence"/>
</dbReference>
<feature type="repeat" description="TNFR-Cys" evidence="6">
    <location>
        <begin position="187"/>
        <end position="228"/>
    </location>
</feature>
<feature type="disulfide bond" evidence="6">
    <location>
        <begin position="145"/>
        <end position="160"/>
    </location>
</feature>
<dbReference type="Gene3D" id="1.10.533.10">
    <property type="entry name" value="Death Domain, Fas"/>
    <property type="match status" value="1"/>
</dbReference>
<dbReference type="InterPro" id="IPR001368">
    <property type="entry name" value="TNFR/NGFR_Cys_rich_reg"/>
</dbReference>
<name>A0A315VKE6_GAMAF</name>
<dbReference type="AlphaFoldDB" id="A0A315VKE6"/>
<evidence type="ECO:0000313" key="11">
    <source>
        <dbReference type="Proteomes" id="UP000250572"/>
    </source>
</evidence>
<dbReference type="GO" id="GO:0005031">
    <property type="term" value="F:tumor necrosis factor receptor activity"/>
    <property type="evidence" value="ECO:0007669"/>
    <property type="project" value="TreeGrafter"/>
</dbReference>
<dbReference type="EMBL" id="NHOQ01001560">
    <property type="protein sequence ID" value="PWA23965.1"/>
    <property type="molecule type" value="Genomic_DNA"/>
</dbReference>
<evidence type="ECO:0000313" key="10">
    <source>
        <dbReference type="EMBL" id="PWA23965.1"/>
    </source>
</evidence>
<feature type="repeat" description="TNFR-Cys" evidence="6">
    <location>
        <begin position="144"/>
        <end position="186"/>
    </location>
</feature>
<keyword evidence="7" id="KW-0472">Membrane</keyword>
<keyword evidence="2" id="KW-0732">Signal</keyword>
<protein>
    <recommendedName>
        <fullName evidence="12">Tumor necrosis factor receptor superfamily member 1A</fullName>
    </recommendedName>
</protein>
<keyword evidence="3" id="KW-0677">Repeat</keyword>
<evidence type="ECO:0008006" key="12">
    <source>
        <dbReference type="Google" id="ProtNLM"/>
    </source>
</evidence>
<dbReference type="GO" id="GO:0006915">
    <property type="term" value="P:apoptotic process"/>
    <property type="evidence" value="ECO:0007669"/>
    <property type="project" value="UniProtKB-KW"/>
</dbReference>
<feature type="domain" description="TNFR-Cys" evidence="9">
    <location>
        <begin position="187"/>
        <end position="228"/>
    </location>
</feature>
<organism evidence="10 11">
    <name type="scientific">Gambusia affinis</name>
    <name type="common">Western mosquitofish</name>
    <name type="synonym">Heterandria affinis</name>
    <dbReference type="NCBI Taxonomy" id="33528"/>
    <lineage>
        <taxon>Eukaryota</taxon>
        <taxon>Metazoa</taxon>
        <taxon>Chordata</taxon>
        <taxon>Craniata</taxon>
        <taxon>Vertebrata</taxon>
        <taxon>Euteleostomi</taxon>
        <taxon>Actinopterygii</taxon>
        <taxon>Neopterygii</taxon>
        <taxon>Teleostei</taxon>
        <taxon>Neoteleostei</taxon>
        <taxon>Acanthomorphata</taxon>
        <taxon>Ovalentaria</taxon>
        <taxon>Atherinomorphae</taxon>
        <taxon>Cyprinodontiformes</taxon>
        <taxon>Poeciliidae</taxon>
        <taxon>Poeciliinae</taxon>
        <taxon>Gambusia</taxon>
    </lineage>
</organism>
<dbReference type="GO" id="GO:0045087">
    <property type="term" value="P:innate immune response"/>
    <property type="evidence" value="ECO:0007669"/>
    <property type="project" value="InterPro"/>
</dbReference>
<evidence type="ECO:0000256" key="1">
    <source>
        <dbReference type="ARBA" id="ARBA00022703"/>
    </source>
</evidence>
<dbReference type="CDD" id="cd08313">
    <property type="entry name" value="Death_TNFR1"/>
    <property type="match status" value="1"/>
</dbReference>
<accession>A0A315VKE6</accession>
<dbReference type="SUPFAM" id="SSF47986">
    <property type="entry name" value="DEATH domain"/>
    <property type="match status" value="1"/>
</dbReference>
<reference evidence="10 11" key="1">
    <citation type="journal article" date="2018" name="G3 (Bethesda)">
        <title>A High-Quality Reference Genome for the Invasive Mosquitofish Gambusia affinis Using a Chicago Library.</title>
        <authorList>
            <person name="Hoffberg S.L."/>
            <person name="Troendle N.J."/>
            <person name="Glenn T.C."/>
            <person name="Mahmud O."/>
            <person name="Louha S."/>
            <person name="Chalopin D."/>
            <person name="Bennetzen J.L."/>
            <person name="Mauricio R."/>
        </authorList>
    </citation>
    <scope>NUCLEOTIDE SEQUENCE [LARGE SCALE GENOMIC DNA]</scope>
    <source>
        <strain evidence="10">NE01/NJP1002.9</strain>
        <tissue evidence="10">Muscle</tissue>
    </source>
</reference>
<dbReference type="PROSITE" id="PS50050">
    <property type="entry name" value="TNFR_NGFR_2"/>
    <property type="match status" value="2"/>
</dbReference>
<feature type="domain" description="TNFR-Cys" evidence="9">
    <location>
        <begin position="144"/>
        <end position="186"/>
    </location>
</feature>
<keyword evidence="7" id="KW-0812">Transmembrane</keyword>
<dbReference type="GO" id="GO:0043120">
    <property type="term" value="F:tumor necrosis factor binding"/>
    <property type="evidence" value="ECO:0007669"/>
    <property type="project" value="TreeGrafter"/>
</dbReference>
<dbReference type="InterPro" id="IPR052493">
    <property type="entry name" value="TNFRSF1A"/>
</dbReference>
<feature type="domain" description="Death" evidence="8">
    <location>
        <begin position="359"/>
        <end position="451"/>
    </location>
</feature>
<dbReference type="SUPFAM" id="SSF57586">
    <property type="entry name" value="TNF receptor-like"/>
    <property type="match status" value="3"/>
</dbReference>
<feature type="non-terminal residue" evidence="10">
    <location>
        <position position="451"/>
    </location>
</feature>
<evidence type="ECO:0000256" key="3">
    <source>
        <dbReference type="ARBA" id="ARBA00022737"/>
    </source>
</evidence>
<dbReference type="InterPro" id="IPR033995">
    <property type="entry name" value="TNFRSF1A_N_teleost"/>
</dbReference>